<dbReference type="InterPro" id="IPR000683">
    <property type="entry name" value="Gfo/Idh/MocA-like_OxRdtase_N"/>
</dbReference>
<dbReference type="PANTHER" id="PTHR43708:SF5">
    <property type="entry name" value="CONSERVED EXPRESSED OXIDOREDUCTASE (EUROFUNG)-RELATED"/>
    <property type="match status" value="1"/>
</dbReference>
<comment type="similarity">
    <text evidence="1">Belongs to the Gfo/Idh/MocA family.</text>
</comment>
<evidence type="ECO:0000259" key="5">
    <source>
        <dbReference type="Pfam" id="PF22725"/>
    </source>
</evidence>
<dbReference type="Proteomes" id="UP000075635">
    <property type="component" value="Unassembled WGS sequence"/>
</dbReference>
<dbReference type="Gene3D" id="3.30.360.10">
    <property type="entry name" value="Dihydrodipicolinate Reductase, domain 2"/>
    <property type="match status" value="1"/>
</dbReference>
<dbReference type="Gene3D" id="3.40.50.720">
    <property type="entry name" value="NAD(P)-binding Rossmann-like Domain"/>
    <property type="match status" value="1"/>
</dbReference>
<dbReference type="PRINTS" id="PR01775">
    <property type="entry name" value="GLFROXRDTASE"/>
</dbReference>
<evidence type="ECO:0000256" key="1">
    <source>
        <dbReference type="ARBA" id="ARBA00010928"/>
    </source>
</evidence>
<dbReference type="AlphaFoldDB" id="A0A150RFH7"/>
<evidence type="ECO:0000313" key="7">
    <source>
        <dbReference type="Proteomes" id="UP000075635"/>
    </source>
</evidence>
<comment type="caution">
    <text evidence="6">The sequence shown here is derived from an EMBL/GenBank/DDBJ whole genome shotgun (WGS) entry which is preliminary data.</text>
</comment>
<feature type="domain" description="GFO/IDH/MocA-like oxidoreductase" evidence="5">
    <location>
        <begin position="141"/>
        <end position="257"/>
    </location>
</feature>
<dbReference type="SUPFAM" id="SSF55347">
    <property type="entry name" value="Glyceraldehyde-3-phosphate dehydrogenase-like, C-terminal domain"/>
    <property type="match status" value="1"/>
</dbReference>
<dbReference type="InterPro" id="IPR051317">
    <property type="entry name" value="Gfo/Idh/MocA_oxidoreduct"/>
</dbReference>
<accession>A0A150RFH7</accession>
<name>A0A150RFH7_SORCE</name>
<dbReference type="PANTHER" id="PTHR43708">
    <property type="entry name" value="CONSERVED EXPRESSED OXIDOREDUCTASE (EUROFUNG)"/>
    <property type="match status" value="1"/>
</dbReference>
<evidence type="ECO:0000256" key="2">
    <source>
        <dbReference type="ARBA" id="ARBA00023002"/>
    </source>
</evidence>
<reference evidence="6 7" key="1">
    <citation type="submission" date="2014-02" db="EMBL/GenBank/DDBJ databases">
        <title>The small core and large imbalanced accessory genome model reveals a collaborative survival strategy of Sorangium cellulosum strains in nature.</title>
        <authorList>
            <person name="Han K."/>
            <person name="Peng R."/>
            <person name="Blom J."/>
            <person name="Li Y.-Z."/>
        </authorList>
    </citation>
    <scope>NUCLEOTIDE SEQUENCE [LARGE SCALE GENOMIC DNA]</scope>
    <source>
        <strain evidence="6 7">So0011-07</strain>
    </source>
</reference>
<dbReference type="Pfam" id="PF22725">
    <property type="entry name" value="GFO_IDH_MocA_C3"/>
    <property type="match status" value="1"/>
</dbReference>
<sequence>MEHERRKIRYAVIGLGNIAQVAILPAFASAAESSELVALVSGSREKLEVLGERYGVAERGGYAELEAVLKRARVDAVFIALPNSLHREFTERAARAGAHVLCEKPLAMTEEDCTAMIEATRLAGVKLMTAYRLHFEEANLTAIDIVRSGKLGQVRAFTSSFSHTVPPGDIRTRRELGGGALFDLGCYCINAARHLFREEPLEVVGASQQLGEGPAQGVDESTTATLRFPSGGVATFTVSQGLATVASYRITGTRGDLRVEQAYFYAGPIRHHLAIDGKTQEQTFEDRDQFAAQLVYFSRCIQEDTEPEPSGVEGLADVRVMQAIQRSAASGKAEALPPFARDRRPDLSLQIHRPRLGSPTPVHAASRDKG</sequence>
<dbReference type="InterPro" id="IPR008354">
    <property type="entry name" value="Glc-Fru_OxRdtase_bac"/>
</dbReference>
<keyword evidence="2" id="KW-0560">Oxidoreductase</keyword>
<dbReference type="InterPro" id="IPR055170">
    <property type="entry name" value="GFO_IDH_MocA-like_dom"/>
</dbReference>
<dbReference type="SUPFAM" id="SSF51735">
    <property type="entry name" value="NAD(P)-binding Rossmann-fold domains"/>
    <property type="match status" value="1"/>
</dbReference>
<dbReference type="Pfam" id="PF01408">
    <property type="entry name" value="GFO_IDH_MocA"/>
    <property type="match status" value="1"/>
</dbReference>
<feature type="region of interest" description="Disordered" evidence="3">
    <location>
        <begin position="327"/>
        <end position="370"/>
    </location>
</feature>
<evidence type="ECO:0000259" key="4">
    <source>
        <dbReference type="Pfam" id="PF01408"/>
    </source>
</evidence>
<gene>
    <name evidence="6" type="ORF">BE17_08765</name>
</gene>
<evidence type="ECO:0000256" key="3">
    <source>
        <dbReference type="SAM" id="MobiDB-lite"/>
    </source>
</evidence>
<evidence type="ECO:0000313" key="6">
    <source>
        <dbReference type="EMBL" id="KYF79025.1"/>
    </source>
</evidence>
<dbReference type="GO" id="GO:0016491">
    <property type="term" value="F:oxidoreductase activity"/>
    <property type="evidence" value="ECO:0007669"/>
    <property type="project" value="UniProtKB-KW"/>
</dbReference>
<feature type="domain" description="Gfo/Idh/MocA-like oxidoreductase N-terminal" evidence="4">
    <location>
        <begin position="8"/>
        <end position="130"/>
    </location>
</feature>
<dbReference type="GO" id="GO:0000166">
    <property type="term" value="F:nucleotide binding"/>
    <property type="evidence" value="ECO:0007669"/>
    <property type="project" value="InterPro"/>
</dbReference>
<organism evidence="6 7">
    <name type="scientific">Sorangium cellulosum</name>
    <name type="common">Polyangium cellulosum</name>
    <dbReference type="NCBI Taxonomy" id="56"/>
    <lineage>
        <taxon>Bacteria</taxon>
        <taxon>Pseudomonadati</taxon>
        <taxon>Myxococcota</taxon>
        <taxon>Polyangia</taxon>
        <taxon>Polyangiales</taxon>
        <taxon>Polyangiaceae</taxon>
        <taxon>Sorangium</taxon>
    </lineage>
</organism>
<dbReference type="InterPro" id="IPR036291">
    <property type="entry name" value="NAD(P)-bd_dom_sf"/>
</dbReference>
<dbReference type="EMBL" id="JEMB01002703">
    <property type="protein sequence ID" value="KYF79025.1"/>
    <property type="molecule type" value="Genomic_DNA"/>
</dbReference>
<protein>
    <submittedName>
        <fullName evidence="6">Oxidoreductase</fullName>
    </submittedName>
</protein>
<proteinExistence type="inferred from homology"/>